<dbReference type="Pfam" id="PF23001">
    <property type="entry name" value="MBTP1_N"/>
    <property type="match status" value="1"/>
</dbReference>
<dbReference type="AlphaFoldDB" id="A0A9D5BYB6"/>
<dbReference type="InterPro" id="IPR055143">
    <property type="entry name" value="MBTP1_N"/>
</dbReference>
<dbReference type="Gene3D" id="3.40.50.200">
    <property type="entry name" value="Peptidase S8/S53 domain"/>
    <property type="match status" value="1"/>
</dbReference>
<dbReference type="Pfam" id="PF23090">
    <property type="entry name" value="MBTPS1_4th"/>
    <property type="match status" value="1"/>
</dbReference>
<protein>
    <recommendedName>
        <fullName evidence="21">Subtilisin-like protease SBT6.1</fullName>
    </recommendedName>
</protein>
<keyword evidence="11" id="KW-0325">Glycoprotein</keyword>
<evidence type="ECO:0000256" key="6">
    <source>
        <dbReference type="ARBA" id="ARBA00022801"/>
    </source>
</evidence>
<evidence type="ECO:0000259" key="15">
    <source>
        <dbReference type="Pfam" id="PF00082"/>
    </source>
</evidence>
<dbReference type="GO" id="GO:0000139">
    <property type="term" value="C:Golgi membrane"/>
    <property type="evidence" value="ECO:0007669"/>
    <property type="project" value="UniProtKB-SubCell"/>
</dbReference>
<dbReference type="PANTHER" id="PTHR43806:SF7">
    <property type="entry name" value="MEMBRANE-BOUND TRANSCRIPTION FACTOR SITE-1 PROTEASE"/>
    <property type="match status" value="1"/>
</dbReference>
<evidence type="ECO:0000256" key="10">
    <source>
        <dbReference type="ARBA" id="ARBA00023136"/>
    </source>
</evidence>
<dbReference type="Pfam" id="PF00082">
    <property type="entry name" value="Peptidase_S8"/>
    <property type="match status" value="1"/>
</dbReference>
<evidence type="ECO:0000256" key="13">
    <source>
        <dbReference type="SAM" id="Phobius"/>
    </source>
</evidence>
<dbReference type="Pfam" id="PF23094">
    <property type="entry name" value="MBTPS1_3rd"/>
    <property type="match status" value="1"/>
</dbReference>
<evidence type="ECO:0000259" key="17">
    <source>
        <dbReference type="Pfam" id="PF23090"/>
    </source>
</evidence>
<comment type="similarity">
    <text evidence="2 12">Belongs to the peptidase S8 family.</text>
</comment>
<sequence>MRAREHPSSVHILLVPLLLSLIPLPLPHPPSHLEPQSIARNYIVRFLNYKPAADHRAYLESHLLSSPRWRWIERRNPAAAFPTDFGVVELDDRYRDGLIEELQGLGLVKDVVVDSSYSRSLFVDKSEKDWDFSEVQKGPGKLFTSMSFEEDGDRWPVGNGSVSWKRELLMERSQVTSLFGAEELWAKGFTGAKVKMAIFDTGIRANHPHFRNIKERTNWTNEDTLNDNIGHGTFVAGVIAGEDAECLGFAPDTEIYAFRVFTDAQVSYTSWFLDAFNYAIATNMDVLNLSIGGPDYLDLPFVEKVWELTANNVIMVSAIGNDGPLYGTLNNPADQSDVIGVGGIDYNNHIASFSSRGMSTWEIPHGYGRVKPDVVAYGREIMGSKISTGCKSLSGTSVASPVVAGVVCLLVSVIPENSRKNLLNPASMKQALVEGATKLSGPNIYEQGAGKLNLMASYEILKGYQPRASIFPSLLDYTDCPYFWPFCRQPLYAGAMPVIFNATIINGMGVVGFVETPPMWQPFDEVGNLLSIHFTYSDVIWPWTGFLALHMQIREEGAQFSGVIEGNVTVKVYSPALEGDKGRRSSTCVLHLKVKVIPTPPRSKRILWDQYHNIKYPPGYIPRDSLDVRNDILDWHGDHLHTNFHVMYNMLRDAGYYVETLGSPLTCFDASQYGTLLMVDLEDEFFKEEIEKLRDDVINVGLGLVVFAEWYNVDSMVKMRFFDDNTRSWWTPVTGGANIPALNDLLAPLGIAFGDKILTGDFSINGEQSHYASGTDIVKFPGGGYIHSFQFQDNSESGATQNILQATGMTKESAILGFLEAGRGRVAVYGDSNCLDSSHMVTNCYWLLRKILDFTSKGNKDSVLFHPSKVTAPLQKDNNQLPSRRNDVNFSTYSAVVGKDLLCHKDSRFEVWGTKGYGIQLMGRNRKLPGYPAMGLDSGLNPKVNESNHQPDESSRKTKWIYSGVVATNNMNRTMDFLGLLNHDESDIPMLVMSQWIIPAFVAMLCFLLFLSWRMRQKRRRRRKGSGAGSNRMTNLV</sequence>
<feature type="domain" description="MBTPS1 fourth" evidence="17">
    <location>
        <begin position="600"/>
        <end position="866"/>
    </location>
</feature>
<evidence type="ECO:0000256" key="8">
    <source>
        <dbReference type="ARBA" id="ARBA00022989"/>
    </source>
</evidence>
<evidence type="ECO:0000259" key="16">
    <source>
        <dbReference type="Pfam" id="PF23001"/>
    </source>
</evidence>
<dbReference type="FunFam" id="3.40.50.200:FF:000011">
    <property type="entry name" value="subtilisin-like protease SBT6.1"/>
    <property type="match status" value="1"/>
</dbReference>
<feature type="signal peptide" evidence="14">
    <location>
        <begin position="1"/>
        <end position="27"/>
    </location>
</feature>
<keyword evidence="4 13" id="KW-0812">Transmembrane</keyword>
<dbReference type="PRINTS" id="PR00723">
    <property type="entry name" value="SUBTILISIN"/>
</dbReference>
<evidence type="ECO:0000256" key="14">
    <source>
        <dbReference type="SAM" id="SignalP"/>
    </source>
</evidence>
<dbReference type="InterPro" id="IPR015500">
    <property type="entry name" value="Peptidase_S8_subtilisin-rel"/>
</dbReference>
<comment type="caution">
    <text evidence="19">The sequence shown here is derived from an EMBL/GenBank/DDBJ whole genome shotgun (WGS) entry which is preliminary data.</text>
</comment>
<keyword evidence="7 12" id="KW-0720">Serine protease</keyword>
<feature type="chain" id="PRO_5039424703" description="Subtilisin-like protease SBT6.1" evidence="14">
    <location>
        <begin position="28"/>
        <end position="1037"/>
    </location>
</feature>
<feature type="domain" description="Membrane-bound transcription factor site-1 protease-like N-terminal" evidence="16">
    <location>
        <begin position="39"/>
        <end position="114"/>
    </location>
</feature>
<dbReference type="GO" id="GO:0006508">
    <property type="term" value="P:proteolysis"/>
    <property type="evidence" value="ECO:0007669"/>
    <property type="project" value="UniProtKB-KW"/>
</dbReference>
<organism evidence="19 20">
    <name type="scientific">Dioscorea zingiberensis</name>
    <dbReference type="NCBI Taxonomy" id="325984"/>
    <lineage>
        <taxon>Eukaryota</taxon>
        <taxon>Viridiplantae</taxon>
        <taxon>Streptophyta</taxon>
        <taxon>Embryophyta</taxon>
        <taxon>Tracheophyta</taxon>
        <taxon>Spermatophyta</taxon>
        <taxon>Magnoliopsida</taxon>
        <taxon>Liliopsida</taxon>
        <taxon>Dioscoreales</taxon>
        <taxon>Dioscoreaceae</taxon>
        <taxon>Dioscorea</taxon>
    </lineage>
</organism>
<keyword evidence="9" id="KW-0333">Golgi apparatus</keyword>
<evidence type="ECO:0000256" key="12">
    <source>
        <dbReference type="PROSITE-ProRule" id="PRU01240"/>
    </source>
</evidence>
<reference evidence="19" key="1">
    <citation type="submission" date="2021-03" db="EMBL/GenBank/DDBJ databases">
        <authorList>
            <person name="Li Z."/>
            <person name="Yang C."/>
        </authorList>
    </citation>
    <scope>NUCLEOTIDE SEQUENCE</scope>
    <source>
        <strain evidence="19">Dzin_1.0</strain>
        <tissue evidence="19">Leaf</tissue>
    </source>
</reference>
<evidence type="ECO:0000256" key="11">
    <source>
        <dbReference type="ARBA" id="ARBA00023180"/>
    </source>
</evidence>
<evidence type="ECO:0000256" key="3">
    <source>
        <dbReference type="ARBA" id="ARBA00022670"/>
    </source>
</evidence>
<dbReference type="InterPro" id="IPR023828">
    <property type="entry name" value="Peptidase_S8_Ser-AS"/>
</dbReference>
<dbReference type="PROSITE" id="PS51892">
    <property type="entry name" value="SUBTILASE"/>
    <property type="match status" value="1"/>
</dbReference>
<keyword evidence="5 14" id="KW-0732">Signal</keyword>
<dbReference type="InterPro" id="IPR057032">
    <property type="entry name" value="MBTPS1_4th"/>
</dbReference>
<reference evidence="19" key="2">
    <citation type="journal article" date="2022" name="Hortic Res">
        <title>The genome of Dioscorea zingiberensis sheds light on the biosynthesis, origin and evolution of the medicinally important diosgenin saponins.</title>
        <authorList>
            <person name="Li Y."/>
            <person name="Tan C."/>
            <person name="Li Z."/>
            <person name="Guo J."/>
            <person name="Li S."/>
            <person name="Chen X."/>
            <person name="Wang C."/>
            <person name="Dai X."/>
            <person name="Yang H."/>
            <person name="Song W."/>
            <person name="Hou L."/>
            <person name="Xu J."/>
            <person name="Tong Z."/>
            <person name="Xu A."/>
            <person name="Yuan X."/>
            <person name="Wang W."/>
            <person name="Yang Q."/>
            <person name="Chen L."/>
            <person name="Sun Z."/>
            <person name="Wang K."/>
            <person name="Pan B."/>
            <person name="Chen J."/>
            <person name="Bao Y."/>
            <person name="Liu F."/>
            <person name="Qi X."/>
            <person name="Gang D.R."/>
            <person name="Wen J."/>
            <person name="Li J."/>
        </authorList>
    </citation>
    <scope>NUCLEOTIDE SEQUENCE</scope>
    <source>
        <strain evidence="19">Dzin_1.0</strain>
    </source>
</reference>
<dbReference type="InterPro" id="IPR034185">
    <property type="entry name" value="Site-1_peptidase_cat_dom"/>
</dbReference>
<evidence type="ECO:0000313" key="19">
    <source>
        <dbReference type="EMBL" id="KAJ0962905.1"/>
    </source>
</evidence>
<dbReference type="InterPro" id="IPR050131">
    <property type="entry name" value="Peptidase_S8_subtilisin-like"/>
</dbReference>
<feature type="active site" description="Charge relay system" evidence="12">
    <location>
        <position position="200"/>
    </location>
</feature>
<keyword evidence="20" id="KW-1185">Reference proteome</keyword>
<dbReference type="EMBL" id="JAGGNH010000009">
    <property type="protein sequence ID" value="KAJ0962905.1"/>
    <property type="molecule type" value="Genomic_DNA"/>
</dbReference>
<keyword evidence="6 12" id="KW-0378">Hydrolase</keyword>
<feature type="transmembrane region" description="Helical" evidence="13">
    <location>
        <begin position="996"/>
        <end position="1013"/>
    </location>
</feature>
<evidence type="ECO:0008006" key="21">
    <source>
        <dbReference type="Google" id="ProtNLM"/>
    </source>
</evidence>
<dbReference type="PROSITE" id="PS00138">
    <property type="entry name" value="SUBTILASE_SER"/>
    <property type="match status" value="1"/>
</dbReference>
<dbReference type="PROSITE" id="PS00137">
    <property type="entry name" value="SUBTILASE_HIS"/>
    <property type="match status" value="1"/>
</dbReference>
<feature type="domain" description="MBTPS1 third" evidence="18">
    <location>
        <begin position="471"/>
        <end position="599"/>
    </location>
</feature>
<evidence type="ECO:0000256" key="2">
    <source>
        <dbReference type="ARBA" id="ARBA00011073"/>
    </source>
</evidence>
<dbReference type="InterPro" id="IPR057060">
    <property type="entry name" value="MBTPS1_3rd"/>
</dbReference>
<dbReference type="Proteomes" id="UP001085076">
    <property type="component" value="Miscellaneous, Linkage group lg09"/>
</dbReference>
<evidence type="ECO:0000256" key="9">
    <source>
        <dbReference type="ARBA" id="ARBA00023034"/>
    </source>
</evidence>
<evidence type="ECO:0000256" key="5">
    <source>
        <dbReference type="ARBA" id="ARBA00022729"/>
    </source>
</evidence>
<proteinExistence type="inferred from homology"/>
<evidence type="ECO:0000256" key="1">
    <source>
        <dbReference type="ARBA" id="ARBA00004194"/>
    </source>
</evidence>
<feature type="domain" description="Peptidase S8/S53" evidence="15">
    <location>
        <begin position="191"/>
        <end position="443"/>
    </location>
</feature>
<dbReference type="CDD" id="cd07479">
    <property type="entry name" value="Peptidases_S8_SKI-1_like"/>
    <property type="match status" value="1"/>
</dbReference>
<evidence type="ECO:0000259" key="18">
    <source>
        <dbReference type="Pfam" id="PF23094"/>
    </source>
</evidence>
<feature type="active site" description="Charge relay system" evidence="12">
    <location>
        <position position="231"/>
    </location>
</feature>
<dbReference type="InterPro" id="IPR036852">
    <property type="entry name" value="Peptidase_S8/S53_dom_sf"/>
</dbReference>
<evidence type="ECO:0000256" key="7">
    <source>
        <dbReference type="ARBA" id="ARBA00022825"/>
    </source>
</evidence>
<dbReference type="SUPFAM" id="SSF52743">
    <property type="entry name" value="Subtilisin-like"/>
    <property type="match status" value="1"/>
</dbReference>
<accession>A0A9D5BYB6</accession>
<dbReference type="OrthoDB" id="1740355at2759"/>
<keyword evidence="3 12" id="KW-0645">Protease</keyword>
<comment type="subcellular location">
    <subcellularLocation>
        <location evidence="1">Golgi apparatus membrane</location>
        <topology evidence="1">Single-pass membrane protein</topology>
    </subcellularLocation>
</comment>
<dbReference type="PANTHER" id="PTHR43806">
    <property type="entry name" value="PEPTIDASE S8"/>
    <property type="match status" value="1"/>
</dbReference>
<feature type="active site" description="Charge relay system" evidence="12">
    <location>
        <position position="397"/>
    </location>
</feature>
<keyword evidence="8 13" id="KW-1133">Transmembrane helix</keyword>
<gene>
    <name evidence="19" type="ORF">J5N97_028027</name>
</gene>
<evidence type="ECO:0000313" key="20">
    <source>
        <dbReference type="Proteomes" id="UP001085076"/>
    </source>
</evidence>
<dbReference type="GO" id="GO:0004252">
    <property type="term" value="F:serine-type endopeptidase activity"/>
    <property type="evidence" value="ECO:0007669"/>
    <property type="project" value="UniProtKB-UniRule"/>
</dbReference>
<keyword evidence="10 13" id="KW-0472">Membrane</keyword>
<dbReference type="InterPro" id="IPR022398">
    <property type="entry name" value="Peptidase_S8_His-AS"/>
</dbReference>
<name>A0A9D5BYB6_9LILI</name>
<dbReference type="InterPro" id="IPR000209">
    <property type="entry name" value="Peptidase_S8/S53_dom"/>
</dbReference>
<evidence type="ECO:0000256" key="4">
    <source>
        <dbReference type="ARBA" id="ARBA00022692"/>
    </source>
</evidence>